<dbReference type="OrthoDB" id="5600716at2"/>
<accession>A0A3L8PT60</accession>
<keyword evidence="2" id="KW-1185">Reference proteome</keyword>
<dbReference type="Proteomes" id="UP000281474">
    <property type="component" value="Unassembled WGS sequence"/>
</dbReference>
<dbReference type="EMBL" id="QZEI01000063">
    <property type="protein sequence ID" value="RLV58610.1"/>
    <property type="molecule type" value="Genomic_DNA"/>
</dbReference>
<comment type="caution">
    <text evidence="1">The sequence shown here is derived from an EMBL/GenBank/DDBJ whole genome shotgun (WGS) entry which is preliminary data.</text>
</comment>
<proteinExistence type="predicted"/>
<dbReference type="RefSeq" id="WP_121840085.1">
    <property type="nucleotide sequence ID" value="NZ_ML014812.1"/>
</dbReference>
<evidence type="ECO:0000313" key="2">
    <source>
        <dbReference type="Proteomes" id="UP000281474"/>
    </source>
</evidence>
<sequence>MSKPTAKTLQAWQAMTAKDTFTVSEIADQVAMPLEQCRTFINKMVKQGSVLKVGGIGVHTRPFIYQIDPTNNPRVGKGNYSQIKHQATKVQQSIWNTIRIHERVDTALMLQTIPKANLKTINCYLRALELAGYLVRLRADKNINNRQRKFSGRDQLRLKRVFNTGRYAPILRRGVGMWDQNLQKLFPFQVGK</sequence>
<name>A0A3L8PT60_9GAMM</name>
<protein>
    <submittedName>
        <fullName evidence="1">Uncharacterized protein</fullName>
    </submittedName>
</protein>
<organism evidence="1 2">
    <name type="scientific">Parashewanella curva</name>
    <dbReference type="NCBI Taxonomy" id="2338552"/>
    <lineage>
        <taxon>Bacteria</taxon>
        <taxon>Pseudomonadati</taxon>
        <taxon>Pseudomonadota</taxon>
        <taxon>Gammaproteobacteria</taxon>
        <taxon>Alteromonadales</taxon>
        <taxon>Shewanellaceae</taxon>
        <taxon>Parashewanella</taxon>
    </lineage>
</organism>
<reference evidence="1 2" key="1">
    <citation type="submission" date="2018-09" db="EMBL/GenBank/DDBJ databases">
        <title>Phylogeny of the Shewanellaceae, and recommendation for two new genera, Pseudoshewanella and Parashewanella.</title>
        <authorList>
            <person name="Wang G."/>
        </authorList>
    </citation>
    <scope>NUCLEOTIDE SEQUENCE [LARGE SCALE GENOMIC DNA]</scope>
    <source>
        <strain evidence="1 2">C51</strain>
    </source>
</reference>
<evidence type="ECO:0000313" key="1">
    <source>
        <dbReference type="EMBL" id="RLV58610.1"/>
    </source>
</evidence>
<dbReference type="AlphaFoldDB" id="A0A3L8PT60"/>
<gene>
    <name evidence="1" type="ORF">D5018_16450</name>
</gene>